<gene>
    <name evidence="3" type="ORF">AFM11_03045</name>
</gene>
<evidence type="ECO:0000313" key="4">
    <source>
        <dbReference type="Proteomes" id="UP000070612"/>
    </source>
</evidence>
<accession>A0A132PSG2</accession>
<dbReference type="PANTHER" id="PTHR42760:SF133">
    <property type="entry name" value="3-OXOACYL-[ACYL-CARRIER-PROTEIN] REDUCTASE"/>
    <property type="match status" value="1"/>
</dbReference>
<dbReference type="InterPro" id="IPR020904">
    <property type="entry name" value="Sc_DH/Rdtase_CS"/>
</dbReference>
<dbReference type="InterPro" id="IPR002347">
    <property type="entry name" value="SDR_fam"/>
</dbReference>
<dbReference type="EMBL" id="LGTW01000002">
    <property type="protein sequence ID" value="KWX25286.1"/>
    <property type="molecule type" value="Genomic_DNA"/>
</dbReference>
<dbReference type="PATRIC" id="fig|59750.3.peg.2478"/>
<protein>
    <submittedName>
        <fullName evidence="3">Short-chain dehydrogenase</fullName>
    </submittedName>
</protein>
<evidence type="ECO:0000256" key="1">
    <source>
        <dbReference type="ARBA" id="ARBA00006484"/>
    </source>
</evidence>
<evidence type="ECO:0000256" key="2">
    <source>
        <dbReference type="ARBA" id="ARBA00023002"/>
    </source>
</evidence>
<keyword evidence="4" id="KW-1185">Reference proteome</keyword>
<comment type="similarity">
    <text evidence="1">Belongs to the short-chain dehydrogenases/reductases (SDR) family.</text>
</comment>
<sequence length="266" mass="27528">MKTGLDAKIVLITGAASGIGAASARAFAAENAQLALLDRDEHGLQLLAKELSEQTTVHYRSTELSTEAGVVGGINDVLALYEGRVDVLFNNVGAGSLGTFDSLSDANWVNTLQLNFLSQVRASTAVLPAMRAAGRGVIVNNASDLGRQPISSGPDYAASKAAILSLTSSLALNEGPTIRVNAVAPGPIMSPMWTMQGGLADTFAAVHGVHRDDSIALEMKTRGMPLARIGTPEEVANVVVFLASDLASYVTGAVYGVDGGSFRSIT</sequence>
<dbReference type="Pfam" id="PF13561">
    <property type="entry name" value="adh_short_C2"/>
    <property type="match status" value="1"/>
</dbReference>
<dbReference type="Gene3D" id="3.40.50.720">
    <property type="entry name" value="NAD(P)-binding Rossmann-like Domain"/>
    <property type="match status" value="1"/>
</dbReference>
<dbReference type="PRINTS" id="PR00081">
    <property type="entry name" value="GDHRDH"/>
</dbReference>
<name>A0A132PSG2_9MYCO</name>
<reference evidence="3 4" key="1">
    <citation type="submission" date="2015-07" db="EMBL/GenBank/DDBJ databases">
        <title>A draft genome sequence of Mycobacterium wolinskyi.</title>
        <authorList>
            <person name="de Man T.J."/>
            <person name="Perry K.A."/>
            <person name="Coulliette A.D."/>
            <person name="Jensen B."/>
            <person name="Toney N.C."/>
            <person name="Limbago B.M."/>
            <person name="Noble-Wang J."/>
        </authorList>
    </citation>
    <scope>NUCLEOTIDE SEQUENCE [LARGE SCALE GENOMIC DNA]</scope>
    <source>
        <strain evidence="3 4">CDC_01</strain>
    </source>
</reference>
<dbReference type="Proteomes" id="UP000070612">
    <property type="component" value="Unassembled WGS sequence"/>
</dbReference>
<dbReference type="GO" id="GO:0016616">
    <property type="term" value="F:oxidoreductase activity, acting on the CH-OH group of donors, NAD or NADP as acceptor"/>
    <property type="evidence" value="ECO:0007669"/>
    <property type="project" value="TreeGrafter"/>
</dbReference>
<dbReference type="CDD" id="cd05233">
    <property type="entry name" value="SDR_c"/>
    <property type="match status" value="1"/>
</dbReference>
<comment type="caution">
    <text evidence="3">The sequence shown here is derived from an EMBL/GenBank/DDBJ whole genome shotgun (WGS) entry which is preliminary data.</text>
</comment>
<dbReference type="FunFam" id="3.40.50.720:FF:000084">
    <property type="entry name" value="Short-chain dehydrogenase reductase"/>
    <property type="match status" value="1"/>
</dbReference>
<dbReference type="AlphaFoldDB" id="A0A132PSG2"/>
<dbReference type="RefSeq" id="WP_067843822.1">
    <property type="nucleotide sequence ID" value="NZ_LGTW01000002.1"/>
</dbReference>
<dbReference type="SUPFAM" id="SSF51735">
    <property type="entry name" value="NAD(P)-binding Rossmann-fold domains"/>
    <property type="match status" value="1"/>
</dbReference>
<dbReference type="InterPro" id="IPR036291">
    <property type="entry name" value="NAD(P)-bd_dom_sf"/>
</dbReference>
<dbReference type="PRINTS" id="PR00080">
    <property type="entry name" value="SDRFAMILY"/>
</dbReference>
<dbReference type="PANTHER" id="PTHR42760">
    <property type="entry name" value="SHORT-CHAIN DEHYDROGENASES/REDUCTASES FAMILY MEMBER"/>
    <property type="match status" value="1"/>
</dbReference>
<proteinExistence type="inferred from homology"/>
<keyword evidence="2" id="KW-0560">Oxidoreductase</keyword>
<evidence type="ECO:0000313" key="3">
    <source>
        <dbReference type="EMBL" id="KWX25286.1"/>
    </source>
</evidence>
<organism evidence="3 4">
    <name type="scientific">Mycolicibacterium wolinskyi</name>
    <dbReference type="NCBI Taxonomy" id="59750"/>
    <lineage>
        <taxon>Bacteria</taxon>
        <taxon>Bacillati</taxon>
        <taxon>Actinomycetota</taxon>
        <taxon>Actinomycetes</taxon>
        <taxon>Mycobacteriales</taxon>
        <taxon>Mycobacteriaceae</taxon>
        <taxon>Mycolicibacterium</taxon>
    </lineage>
</organism>
<dbReference type="PROSITE" id="PS00061">
    <property type="entry name" value="ADH_SHORT"/>
    <property type="match status" value="1"/>
</dbReference>